<comment type="caution">
    <text evidence="2">The sequence shown here is derived from an EMBL/GenBank/DDBJ whole genome shotgun (WGS) entry which is preliminary data.</text>
</comment>
<evidence type="ECO:0000313" key="2">
    <source>
        <dbReference type="EMBL" id="CAG8537429.1"/>
    </source>
</evidence>
<dbReference type="EMBL" id="CAJVPJ010000560">
    <property type="protein sequence ID" value="CAG8537429.1"/>
    <property type="molecule type" value="Genomic_DNA"/>
</dbReference>
<evidence type="ECO:0000313" key="3">
    <source>
        <dbReference type="Proteomes" id="UP000789572"/>
    </source>
</evidence>
<feature type="compositionally biased region" description="Basic and acidic residues" evidence="1">
    <location>
        <begin position="370"/>
        <end position="379"/>
    </location>
</feature>
<protein>
    <submittedName>
        <fullName evidence="2">10440_t:CDS:1</fullName>
    </submittedName>
</protein>
<dbReference type="Proteomes" id="UP000789572">
    <property type="component" value="Unassembled WGS sequence"/>
</dbReference>
<proteinExistence type="predicted"/>
<accession>A0A9N9AP97</accession>
<reference evidence="2" key="1">
    <citation type="submission" date="2021-06" db="EMBL/GenBank/DDBJ databases">
        <authorList>
            <person name="Kallberg Y."/>
            <person name="Tangrot J."/>
            <person name="Rosling A."/>
        </authorList>
    </citation>
    <scope>NUCLEOTIDE SEQUENCE</scope>
    <source>
        <strain evidence="2">IA702</strain>
    </source>
</reference>
<evidence type="ECO:0000256" key="1">
    <source>
        <dbReference type="SAM" id="MobiDB-lite"/>
    </source>
</evidence>
<feature type="region of interest" description="Disordered" evidence="1">
    <location>
        <begin position="70"/>
        <end position="99"/>
    </location>
</feature>
<feature type="compositionally biased region" description="Basic and acidic residues" evidence="1">
    <location>
        <begin position="70"/>
        <end position="93"/>
    </location>
</feature>
<sequence>MGNKSSKAVVDRTNEILAEFTVDERALSGQWLSEETKNQSKAQAERYRSGWECQDIAKLGVEFWFDRDGNKKSGKKVADGKRNDSKNQHDNEKGCGSNEVAGDQNEALVEYLLVQPSLKQGEVEDENAESNFMKECLHGWYFSLDKYTEWYNNNLPFQKLTNTAMARCFNAIYRKAAITGFTSRACSLQLVRLQQKSMLTRPEISSPFPYPAFSNLLTPADYFCICQHLPPDCVATPHQLLFSSIIDVKSWTSFFPPFFTSYQTKVENLQIKRYNDHYQYLNSGTETLRNGLGMGGQLEYPALWIEEGLIRGESRAGPVSTTYGSVCLIWLVKPTTRDPNSIPNGAKHSVLDRHPAELELLEMATSKKTYSKDVREPDVLHSVGDDE</sequence>
<dbReference type="AlphaFoldDB" id="A0A9N9AP97"/>
<keyword evidence="3" id="KW-1185">Reference proteome</keyword>
<feature type="region of interest" description="Disordered" evidence="1">
    <location>
        <begin position="367"/>
        <end position="387"/>
    </location>
</feature>
<name>A0A9N9AP97_9GLOM</name>
<organism evidence="2 3">
    <name type="scientific">Paraglomus occultum</name>
    <dbReference type="NCBI Taxonomy" id="144539"/>
    <lineage>
        <taxon>Eukaryota</taxon>
        <taxon>Fungi</taxon>
        <taxon>Fungi incertae sedis</taxon>
        <taxon>Mucoromycota</taxon>
        <taxon>Glomeromycotina</taxon>
        <taxon>Glomeromycetes</taxon>
        <taxon>Paraglomerales</taxon>
        <taxon>Paraglomeraceae</taxon>
        <taxon>Paraglomus</taxon>
    </lineage>
</organism>
<dbReference type="OrthoDB" id="26679at2759"/>
<gene>
    <name evidence="2" type="ORF">POCULU_LOCUS4364</name>
</gene>